<evidence type="ECO:0000313" key="2">
    <source>
        <dbReference type="EMBL" id="RTI02131.1"/>
    </source>
</evidence>
<comment type="caution">
    <text evidence="2">The sequence shown here is derived from an EMBL/GenBank/DDBJ whole genome shotgun (WGS) entry which is preliminary data.</text>
</comment>
<dbReference type="AlphaFoldDB" id="A0A430UIP1"/>
<accession>A0A430UIP1</accession>
<dbReference type="RefSeq" id="WP_126216916.1">
    <property type="nucleotide sequence ID" value="NZ_PEMH01000068.1"/>
</dbReference>
<gene>
    <name evidence="2" type="ORF">CSW29_03015</name>
</gene>
<protein>
    <submittedName>
        <fullName evidence="2">Uncharacterized protein</fullName>
    </submittedName>
</protein>
<feature type="region of interest" description="Disordered" evidence="1">
    <location>
        <begin position="286"/>
        <end position="330"/>
    </location>
</feature>
<feature type="compositionally biased region" description="Basic and acidic residues" evidence="1">
    <location>
        <begin position="302"/>
        <end position="313"/>
    </location>
</feature>
<evidence type="ECO:0000256" key="1">
    <source>
        <dbReference type="SAM" id="MobiDB-lite"/>
    </source>
</evidence>
<dbReference type="EMBL" id="PEMH01000068">
    <property type="protein sequence ID" value="RTI02131.1"/>
    <property type="molecule type" value="Genomic_DNA"/>
</dbReference>
<reference evidence="2 3" key="1">
    <citation type="journal article" date="2019" name="Extremophiles">
        <title>Biogeography of thermophiles and predominance of Thermus scotoductus in domestic water heaters.</title>
        <authorList>
            <person name="Wilpiszeski R.L."/>
            <person name="Zhang Z."/>
            <person name="House C.H."/>
        </authorList>
    </citation>
    <scope>NUCLEOTIDE SEQUENCE [LARGE SCALE GENOMIC DNA]</scope>
    <source>
        <strain evidence="2 3">16_S16</strain>
    </source>
</reference>
<organism evidence="2 3">
    <name type="scientific">Thermus scotoductus</name>
    <dbReference type="NCBI Taxonomy" id="37636"/>
    <lineage>
        <taxon>Bacteria</taxon>
        <taxon>Thermotogati</taxon>
        <taxon>Deinococcota</taxon>
        <taxon>Deinococci</taxon>
        <taxon>Thermales</taxon>
        <taxon>Thermaceae</taxon>
        <taxon>Thermus</taxon>
    </lineage>
</organism>
<sequence>MPTLYVIGQEGPPRGAVVPVDYPAGTSPEEVARTYRALEEMLRERDPLAAEAYAQALGAREVALPAREREYEVWTLPRTTGDGEVGVMVAPERGSLHAFTEVEGERHAIALRFEEGGQVAIAVPPEVYARLTGRETAEPFVGTFTAEQLGLPRESVEEAARYFAMESRLAQERAEGWLSPETLAYLEERERLEGETKGTTGRILQALESEMEAPLASPDRLPVRREEGTIVDDRGNREGYYLLEFGPDGRVEKVVVSSGEVGDVARGEWYGEAQQRAAQETAQALRHSGREEEVAEQIHPNVGEEERERERAHARLGGLTPPEREEEPEL</sequence>
<evidence type="ECO:0000313" key="3">
    <source>
        <dbReference type="Proteomes" id="UP000288347"/>
    </source>
</evidence>
<name>A0A430UIP1_THESC</name>
<proteinExistence type="predicted"/>
<dbReference type="Proteomes" id="UP000288347">
    <property type="component" value="Unassembled WGS sequence"/>
</dbReference>